<evidence type="ECO:0000256" key="13">
    <source>
        <dbReference type="SAM" id="Phobius"/>
    </source>
</evidence>
<comment type="subcellular location">
    <subcellularLocation>
        <location evidence="2">Host endoplasmic reticulum membrane</location>
    </subcellularLocation>
</comment>
<evidence type="ECO:0000256" key="8">
    <source>
        <dbReference type="ARBA" id="ARBA00022989"/>
    </source>
</evidence>
<reference evidence="14" key="1">
    <citation type="submission" date="2020-07" db="EMBL/GenBank/DDBJ databases">
        <authorList>
            <person name="Knierim D."/>
            <person name="Margaria P."/>
            <person name="Menzel W."/>
            <person name="Winter S."/>
        </authorList>
    </citation>
    <scope>NUCLEOTIDE SEQUENCE</scope>
    <source>
        <strain evidence="14">DSMZ PV-0222</strain>
    </source>
</reference>
<keyword evidence="7" id="KW-1043">Host membrane</keyword>
<comment type="function">
    <text evidence="1">Plays a role in viral cell-to-cell propagation, by facilitating genome transport to neighboring plant cells through plasmosdesmata,.</text>
</comment>
<sequence length="107" mass="11710">MPLTPPPNYTQVYVAIAIGTSIALTLGLLTRNTLPIVGDLQHNLPHGGTYRDGTKRVHYFKPAKLNSIEPRNSWGTQPWALVIILTALIIALSRKSNVCATCGRHHS</sequence>
<evidence type="ECO:0000256" key="11">
    <source>
        <dbReference type="ARBA" id="ARBA00023184"/>
    </source>
</evidence>
<feature type="transmembrane region" description="Helical" evidence="13">
    <location>
        <begin position="12"/>
        <end position="30"/>
    </location>
</feature>
<evidence type="ECO:0000256" key="1">
    <source>
        <dbReference type="ARBA" id="ARBA00002252"/>
    </source>
</evidence>
<organism evidence="14">
    <name type="scientific">Passiflora latent virus</name>
    <dbReference type="NCBI Taxonomy" id="379892"/>
    <lineage>
        <taxon>Viruses</taxon>
        <taxon>Riboviria</taxon>
        <taxon>Orthornavirae</taxon>
        <taxon>Kitrinoviricota</taxon>
        <taxon>Alsuviricetes</taxon>
        <taxon>Tymovirales</taxon>
        <taxon>Betaflexiviridae</taxon>
        <taxon>Quinvirinae</taxon>
        <taxon>Carlavirus</taxon>
        <taxon>Carlavirus latenspassiflorae</taxon>
    </lineage>
</organism>
<dbReference type="EMBL" id="MT723990">
    <property type="protein sequence ID" value="QWT83587.1"/>
    <property type="molecule type" value="Genomic_RNA"/>
</dbReference>
<evidence type="ECO:0000256" key="4">
    <source>
        <dbReference type="ARBA" id="ARBA00013304"/>
    </source>
</evidence>
<evidence type="ECO:0000313" key="14">
    <source>
        <dbReference type="EMBL" id="QWT83587.1"/>
    </source>
</evidence>
<keyword evidence="10 13" id="KW-0472">Membrane</keyword>
<evidence type="ECO:0000256" key="3">
    <source>
        <dbReference type="ARBA" id="ARBA00010321"/>
    </source>
</evidence>
<evidence type="ECO:0000256" key="9">
    <source>
        <dbReference type="ARBA" id="ARBA00023031"/>
    </source>
</evidence>
<evidence type="ECO:0000256" key="5">
    <source>
        <dbReference type="ARBA" id="ARBA00022448"/>
    </source>
</evidence>
<protein>
    <recommendedName>
        <fullName evidence="4">Movement protein TGB2</fullName>
    </recommendedName>
    <alternativeName>
        <fullName evidence="12">Triple gene block 2 protein</fullName>
    </alternativeName>
</protein>
<keyword evidence="8 13" id="KW-1133">Transmembrane helix</keyword>
<evidence type="ECO:0000256" key="6">
    <source>
        <dbReference type="ARBA" id="ARBA00022692"/>
    </source>
</evidence>
<keyword evidence="5" id="KW-0813">Transport</keyword>
<dbReference type="Pfam" id="PF01307">
    <property type="entry name" value="Plant_vir_prot"/>
    <property type="match status" value="1"/>
</dbReference>
<dbReference type="GO" id="GO:0044167">
    <property type="term" value="C:host cell endoplasmic reticulum membrane"/>
    <property type="evidence" value="ECO:0007669"/>
    <property type="project" value="UniProtKB-SubCell"/>
</dbReference>
<keyword evidence="6 13" id="KW-0812">Transmembrane</keyword>
<evidence type="ECO:0000256" key="2">
    <source>
        <dbReference type="ARBA" id="ARBA00004625"/>
    </source>
</evidence>
<evidence type="ECO:0000256" key="10">
    <source>
        <dbReference type="ARBA" id="ARBA00023136"/>
    </source>
</evidence>
<accession>A0A8F2FCP2</accession>
<name>A0A8F2FCP2_9VIRU</name>
<dbReference type="InterPro" id="IPR001896">
    <property type="entry name" value="Plant_vir_prot"/>
</dbReference>
<evidence type="ECO:0000256" key="12">
    <source>
        <dbReference type="ARBA" id="ARBA00032240"/>
    </source>
</evidence>
<feature type="transmembrane region" description="Helical" evidence="13">
    <location>
        <begin position="74"/>
        <end position="92"/>
    </location>
</feature>
<dbReference type="GO" id="GO:0046740">
    <property type="term" value="P:transport of virus in host, cell to cell"/>
    <property type="evidence" value="ECO:0007669"/>
    <property type="project" value="UniProtKB-KW"/>
</dbReference>
<proteinExistence type="inferred from homology"/>
<gene>
    <name evidence="14" type="primary">TGB2</name>
</gene>
<keyword evidence="11" id="KW-1038">Host endoplasmic reticulum</keyword>
<keyword evidence="9" id="KW-0916">Viral movement protein</keyword>
<evidence type="ECO:0000256" key="7">
    <source>
        <dbReference type="ARBA" id="ARBA00022870"/>
    </source>
</evidence>
<comment type="similarity">
    <text evidence="3">Belongs to the Tymovirales TGBp2 protein family.</text>
</comment>